<dbReference type="Proteomes" id="UP001157947">
    <property type="component" value="Unassembled WGS sequence"/>
</dbReference>
<sequence>MGKYIEEIYNIYISERNEEIADCPEKEREISLEFGDIIYFCYKNKPIYAVYLGMEDQYYMFAKVSEWWELGNKNDMLVFLDDEPFIIETWNIFYLTEEEIKKARKMFVLSYEDKEILKKVIFENERIPEHKRMSEIPDIDTYPQVKFHRLEASDVKELALRVFDMLEEENVIELAPERLEEQLLAASEENEYYKGKNFDLFYYPEENYIELIPSDDLIGKAVVIKVFDEEYKFDKLPKNIILEIPQEFNKKVNIDYIGEKIDVREIQE</sequence>
<reference evidence="1" key="1">
    <citation type="submission" date="2017-05" db="EMBL/GenBank/DDBJ databases">
        <authorList>
            <person name="Varghese N."/>
            <person name="Submissions S."/>
        </authorList>
    </citation>
    <scope>NUCLEOTIDE SEQUENCE</scope>
    <source>
        <strain evidence="1">DSM 18763</strain>
    </source>
</reference>
<proteinExistence type="predicted"/>
<gene>
    <name evidence="1" type="ORF">SAMN06264868_11910</name>
</gene>
<protein>
    <submittedName>
        <fullName evidence="1">Uncharacterized protein</fullName>
    </submittedName>
</protein>
<name>A0AA45WNU0_9AQUI</name>
<dbReference type="AlphaFoldDB" id="A0AA45WNU0"/>
<dbReference type="RefSeq" id="WP_265134995.1">
    <property type="nucleotide sequence ID" value="NZ_FXTX01000019.1"/>
</dbReference>
<comment type="caution">
    <text evidence="1">The sequence shown here is derived from an EMBL/GenBank/DDBJ whole genome shotgun (WGS) entry which is preliminary data.</text>
</comment>
<evidence type="ECO:0000313" key="2">
    <source>
        <dbReference type="Proteomes" id="UP001157947"/>
    </source>
</evidence>
<evidence type="ECO:0000313" key="1">
    <source>
        <dbReference type="EMBL" id="SMP19295.1"/>
    </source>
</evidence>
<dbReference type="EMBL" id="FXTX01000019">
    <property type="protein sequence ID" value="SMP19295.1"/>
    <property type="molecule type" value="Genomic_DNA"/>
</dbReference>
<accession>A0AA45WNU0</accession>
<organism evidence="1 2">
    <name type="scientific">Venenivibrio stagnispumantis</name>
    <dbReference type="NCBI Taxonomy" id="407998"/>
    <lineage>
        <taxon>Bacteria</taxon>
        <taxon>Pseudomonadati</taxon>
        <taxon>Aquificota</taxon>
        <taxon>Aquificia</taxon>
        <taxon>Aquificales</taxon>
        <taxon>Hydrogenothermaceae</taxon>
        <taxon>Venenivibrio</taxon>
    </lineage>
</organism>
<keyword evidence="2" id="KW-1185">Reference proteome</keyword>